<dbReference type="Pfam" id="PF08238">
    <property type="entry name" value="Sel1"/>
    <property type="match status" value="3"/>
</dbReference>
<reference evidence="2 3" key="1">
    <citation type="submission" date="2024-04" db="EMBL/GenBank/DDBJ databases">
        <title>Tritrichomonas musculus Genome.</title>
        <authorList>
            <person name="Alves-Ferreira E."/>
            <person name="Grigg M."/>
            <person name="Lorenzi H."/>
            <person name="Galac M."/>
        </authorList>
    </citation>
    <scope>NUCLEOTIDE SEQUENCE [LARGE SCALE GENOMIC DNA]</scope>
    <source>
        <strain evidence="2 3">EAF2021</strain>
    </source>
</reference>
<dbReference type="PANTHER" id="PTHR11102:SF160">
    <property type="entry name" value="ERAD-ASSOCIATED E3 UBIQUITIN-PROTEIN LIGASE COMPONENT HRD3"/>
    <property type="match status" value="1"/>
</dbReference>
<dbReference type="InterPro" id="IPR050767">
    <property type="entry name" value="Sel1_AlgK"/>
</dbReference>
<dbReference type="SMART" id="SM00671">
    <property type="entry name" value="SEL1"/>
    <property type="match status" value="2"/>
</dbReference>
<evidence type="ECO:0000313" key="3">
    <source>
        <dbReference type="Proteomes" id="UP001470230"/>
    </source>
</evidence>
<gene>
    <name evidence="2" type="ORF">M9Y10_019596</name>
</gene>
<dbReference type="Proteomes" id="UP001470230">
    <property type="component" value="Unassembled WGS sequence"/>
</dbReference>
<accession>A0ABR2HHP1</accession>
<protein>
    <recommendedName>
        <fullName evidence="4">Beta-lactamase</fullName>
    </recommendedName>
</protein>
<evidence type="ECO:0000256" key="1">
    <source>
        <dbReference type="ARBA" id="ARBA00038101"/>
    </source>
</evidence>
<dbReference type="PANTHER" id="PTHR11102">
    <property type="entry name" value="SEL-1-LIKE PROTEIN"/>
    <property type="match status" value="1"/>
</dbReference>
<name>A0ABR2HHP1_9EUKA</name>
<sequence length="228" mass="27117">MLASKNNHRRANFLHGFLLHEGIYVKKDILQAIHYYKEASSFNNQYSKNNLGIIYKHGYNEIKRNIDNAIVYFEEAIRKKNDYLSMYNLAHIYMYDSTMQNLNKSIDLLIRSMNRFKHSFILLKLALIKQYGINIEKIQQELEKRAYITRNLIEKILNRIDKFVSAFDTLYELFRCKDYLYNFEFKPILSSKVGKEKVALPKYPNAKDLSSEFYKGFGEDLYIGLIKE</sequence>
<dbReference type="EMBL" id="JAPFFF010000028">
    <property type="protein sequence ID" value="KAK8847021.1"/>
    <property type="molecule type" value="Genomic_DNA"/>
</dbReference>
<organism evidence="2 3">
    <name type="scientific">Tritrichomonas musculus</name>
    <dbReference type="NCBI Taxonomy" id="1915356"/>
    <lineage>
        <taxon>Eukaryota</taxon>
        <taxon>Metamonada</taxon>
        <taxon>Parabasalia</taxon>
        <taxon>Tritrichomonadida</taxon>
        <taxon>Tritrichomonadidae</taxon>
        <taxon>Tritrichomonas</taxon>
    </lineage>
</organism>
<dbReference type="SUPFAM" id="SSF81901">
    <property type="entry name" value="HCP-like"/>
    <property type="match status" value="1"/>
</dbReference>
<proteinExistence type="inferred from homology"/>
<comment type="caution">
    <text evidence="2">The sequence shown here is derived from an EMBL/GenBank/DDBJ whole genome shotgun (WGS) entry which is preliminary data.</text>
</comment>
<dbReference type="InterPro" id="IPR011990">
    <property type="entry name" value="TPR-like_helical_dom_sf"/>
</dbReference>
<dbReference type="InterPro" id="IPR006597">
    <property type="entry name" value="Sel1-like"/>
</dbReference>
<dbReference type="Gene3D" id="1.25.40.10">
    <property type="entry name" value="Tetratricopeptide repeat domain"/>
    <property type="match status" value="1"/>
</dbReference>
<evidence type="ECO:0000313" key="2">
    <source>
        <dbReference type="EMBL" id="KAK8847021.1"/>
    </source>
</evidence>
<comment type="similarity">
    <text evidence="1">Belongs to the sel-1 family.</text>
</comment>
<keyword evidence="3" id="KW-1185">Reference proteome</keyword>
<evidence type="ECO:0008006" key="4">
    <source>
        <dbReference type="Google" id="ProtNLM"/>
    </source>
</evidence>